<organism evidence="2 3">
    <name type="scientific">Seminavis robusta</name>
    <dbReference type="NCBI Taxonomy" id="568900"/>
    <lineage>
        <taxon>Eukaryota</taxon>
        <taxon>Sar</taxon>
        <taxon>Stramenopiles</taxon>
        <taxon>Ochrophyta</taxon>
        <taxon>Bacillariophyta</taxon>
        <taxon>Bacillariophyceae</taxon>
        <taxon>Bacillariophycidae</taxon>
        <taxon>Naviculales</taxon>
        <taxon>Naviculaceae</taxon>
        <taxon>Seminavis</taxon>
    </lineage>
</organism>
<keyword evidence="1" id="KW-1133">Transmembrane helix</keyword>
<feature type="transmembrane region" description="Helical" evidence="1">
    <location>
        <begin position="223"/>
        <end position="241"/>
    </location>
</feature>
<feature type="transmembrane region" description="Helical" evidence="1">
    <location>
        <begin position="127"/>
        <end position="150"/>
    </location>
</feature>
<feature type="transmembrane region" description="Helical" evidence="1">
    <location>
        <begin position="6"/>
        <end position="28"/>
    </location>
</feature>
<dbReference type="SUPFAM" id="SSF103481">
    <property type="entry name" value="Multidrug resistance efflux transporter EmrE"/>
    <property type="match status" value="1"/>
</dbReference>
<feature type="transmembrane region" description="Helical" evidence="1">
    <location>
        <begin position="72"/>
        <end position="89"/>
    </location>
</feature>
<comment type="caution">
    <text evidence="2">The sequence shown here is derived from an EMBL/GenBank/DDBJ whole genome shotgun (WGS) entry which is preliminary data.</text>
</comment>
<proteinExistence type="predicted"/>
<dbReference type="EMBL" id="CAICTM010001493">
    <property type="protein sequence ID" value="CAB9524105.1"/>
    <property type="molecule type" value="Genomic_DNA"/>
</dbReference>
<dbReference type="AlphaFoldDB" id="A0A9N8ESV7"/>
<feature type="transmembrane region" description="Helical" evidence="1">
    <location>
        <begin position="162"/>
        <end position="183"/>
    </location>
</feature>
<accession>A0A9N8ESV7</accession>
<protein>
    <submittedName>
        <fullName evidence="2">Uncharacterized protein</fullName>
    </submittedName>
</protein>
<keyword evidence="1" id="KW-0472">Membrane</keyword>
<keyword evidence="1" id="KW-0812">Transmembrane</keyword>
<name>A0A9N8ESV7_9STRA</name>
<evidence type="ECO:0000313" key="3">
    <source>
        <dbReference type="Proteomes" id="UP001153069"/>
    </source>
</evidence>
<dbReference type="Proteomes" id="UP001153069">
    <property type="component" value="Unassembled WGS sequence"/>
</dbReference>
<evidence type="ECO:0000256" key="1">
    <source>
        <dbReference type="SAM" id="Phobius"/>
    </source>
</evidence>
<dbReference type="InterPro" id="IPR037185">
    <property type="entry name" value="EmrE-like"/>
</dbReference>
<reference evidence="2" key="1">
    <citation type="submission" date="2020-06" db="EMBL/GenBank/DDBJ databases">
        <authorList>
            <consortium name="Plant Systems Biology data submission"/>
        </authorList>
    </citation>
    <scope>NUCLEOTIDE SEQUENCE</scope>
    <source>
        <strain evidence="2">D6</strain>
    </source>
</reference>
<sequence length="414" mass="45460">MPIDVQSLTGIVVYFVSSLSGVSIVKFLNYHYCFTSWRTFALLSRSTWVLSLMLHVFLQWRETVRLVYSRRQLSLYFLVAVGLSIVELLNSFSMTMLPGSLYMLLKGSDVGWSMALSYVILHKWYSFVRIVAAGLIMLGIALVFGFDIIYRRRDDHLENDSFQVAAIPVAALLCLLGAFLNALCSVVTEALLKETLQEEQDRQLQQSTQSASSPSKLLLSNSYSMWTSFFSFSLLAIPALIEQTRNSSTDLALSQPSSGGSNSSICPSIDPTRVNQATAEVMNGPVDHSTISYAIAICLALLGASRFLERLCKHFICVHDSAVTFSIVQAARRWFGIYIVGILFHEGFDMGMMVGSLVSGVGFLLHAMSSASSNGASHAYQKVASITSDLADQSTVTSGLELTTKMAKEDLTTS</sequence>
<feature type="transmembrane region" description="Helical" evidence="1">
    <location>
        <begin position="101"/>
        <end position="121"/>
    </location>
</feature>
<keyword evidence="3" id="KW-1185">Reference proteome</keyword>
<gene>
    <name evidence="2" type="ORF">SEMRO_1495_G277390.1</name>
</gene>
<evidence type="ECO:0000313" key="2">
    <source>
        <dbReference type="EMBL" id="CAB9524105.1"/>
    </source>
</evidence>